<evidence type="ECO:0000256" key="5">
    <source>
        <dbReference type="ARBA" id="ARBA00022989"/>
    </source>
</evidence>
<evidence type="ECO:0008006" key="11">
    <source>
        <dbReference type="Google" id="ProtNLM"/>
    </source>
</evidence>
<organism evidence="9 10">
    <name type="scientific">Desulfosudis oleivorans (strain DSM 6200 / JCM 39069 / Hxd3)</name>
    <name type="common">Desulfococcus oleovorans</name>
    <dbReference type="NCBI Taxonomy" id="96561"/>
    <lineage>
        <taxon>Bacteria</taxon>
        <taxon>Pseudomonadati</taxon>
        <taxon>Thermodesulfobacteriota</taxon>
        <taxon>Desulfobacteria</taxon>
        <taxon>Desulfobacterales</taxon>
        <taxon>Desulfosudaceae</taxon>
        <taxon>Desulfosudis</taxon>
    </lineage>
</organism>
<keyword evidence="10" id="KW-1185">Reference proteome</keyword>
<protein>
    <recommendedName>
        <fullName evidence="11">DUF2029 domain-containing protein</fullName>
    </recommendedName>
</protein>
<evidence type="ECO:0000256" key="4">
    <source>
        <dbReference type="ARBA" id="ARBA00022692"/>
    </source>
</evidence>
<feature type="transmembrane region" description="Helical" evidence="8">
    <location>
        <begin position="347"/>
        <end position="374"/>
    </location>
</feature>
<reference evidence="9 10" key="1">
    <citation type="submission" date="2007-10" db="EMBL/GenBank/DDBJ databases">
        <title>Complete sequence of Desulfococcus oleovorans Hxd3.</title>
        <authorList>
            <consortium name="US DOE Joint Genome Institute"/>
            <person name="Copeland A."/>
            <person name="Lucas S."/>
            <person name="Lapidus A."/>
            <person name="Barry K."/>
            <person name="Glavina del Rio T."/>
            <person name="Dalin E."/>
            <person name="Tice H."/>
            <person name="Pitluck S."/>
            <person name="Kiss H."/>
            <person name="Brettin T."/>
            <person name="Bruce D."/>
            <person name="Detter J.C."/>
            <person name="Han C."/>
            <person name="Schmutz J."/>
            <person name="Larimer F."/>
            <person name="Land M."/>
            <person name="Hauser L."/>
            <person name="Kyrpides N."/>
            <person name="Kim E."/>
            <person name="Wawrik B."/>
            <person name="Richardson P."/>
        </authorList>
    </citation>
    <scope>NUCLEOTIDE SEQUENCE [LARGE SCALE GENOMIC DNA]</scope>
    <source>
        <strain evidence="10">DSM 6200 / JCM 39069 / Hxd3</strain>
    </source>
</reference>
<keyword evidence="3" id="KW-0808">Transferase</keyword>
<evidence type="ECO:0000256" key="3">
    <source>
        <dbReference type="ARBA" id="ARBA00022679"/>
    </source>
</evidence>
<evidence type="ECO:0000256" key="8">
    <source>
        <dbReference type="SAM" id="Phobius"/>
    </source>
</evidence>
<sequence>MIKCRLFYRLRMRQPVSDQTGNTAPAICCRQSRWFRRGCFLLLAVVWAALFLEPLRLMMLYAFPPRVFLKDFIQEWLMARAVMEGVNPYLPLARLAEIFFSPAPCIIGLGLPSPHPPPAVLLALPFGLINYPQAALAWFLCELACIGASVYIVLHWWRGGRPSLVRVAFTTLLVLAAAPFWEGLLYGQLSSLLLLLLLCAWRSQRQIWAGCFLGASLSLKLMGAPIWLFFLIRKQWYAAGVAFGVFIVTHVAAALAMGIGPIAHYYRSVAGSMAYTYRLVEWNFSPWTVGWRLFSGVGGPFEKSTVILPLFQKPGAALYVSALLLVLALGAGLLMAAKSKDRNVSWAVLFCLSAVVGPIAWIHYLVLLLLPFALVLNNLKRRGYPLLQTALWAMLAGALLIPDYALINLLARFNINYSGTGPVTVTFWAGLLTLVPLAVTLTLMGLAAWSAKQEGRQAAPSE</sequence>
<keyword evidence="2" id="KW-1003">Cell membrane</keyword>
<dbReference type="Proteomes" id="UP000008561">
    <property type="component" value="Chromosome"/>
</dbReference>
<evidence type="ECO:0000256" key="2">
    <source>
        <dbReference type="ARBA" id="ARBA00022475"/>
    </source>
</evidence>
<evidence type="ECO:0000256" key="1">
    <source>
        <dbReference type="ARBA" id="ARBA00004651"/>
    </source>
</evidence>
<feature type="transmembrane region" description="Helical" evidence="8">
    <location>
        <begin position="236"/>
        <end position="259"/>
    </location>
</feature>
<keyword evidence="4 8" id="KW-0812">Transmembrane</keyword>
<dbReference type="InterPro" id="IPR018584">
    <property type="entry name" value="GT87"/>
</dbReference>
<dbReference type="HOGENOM" id="CLU_591506_0_0_7"/>
<comment type="subcellular location">
    <subcellularLocation>
        <location evidence="1">Cell membrane</location>
        <topology evidence="1">Multi-pass membrane protein</topology>
    </subcellularLocation>
</comment>
<keyword evidence="5 8" id="KW-1133">Transmembrane helix</keyword>
<dbReference type="AlphaFoldDB" id="A8ZVK4"/>
<feature type="transmembrane region" description="Helical" evidence="8">
    <location>
        <begin position="164"/>
        <end position="180"/>
    </location>
</feature>
<dbReference type="GO" id="GO:0005886">
    <property type="term" value="C:plasma membrane"/>
    <property type="evidence" value="ECO:0007669"/>
    <property type="project" value="UniProtKB-SubCell"/>
</dbReference>
<feature type="transmembrane region" description="Helical" evidence="8">
    <location>
        <begin position="208"/>
        <end position="230"/>
    </location>
</feature>
<dbReference type="Pfam" id="PF09594">
    <property type="entry name" value="GT87"/>
    <property type="match status" value="1"/>
</dbReference>
<feature type="transmembrane region" description="Helical" evidence="8">
    <location>
        <begin position="427"/>
        <end position="449"/>
    </location>
</feature>
<feature type="transmembrane region" description="Helical" evidence="8">
    <location>
        <begin position="386"/>
        <end position="407"/>
    </location>
</feature>
<proteinExistence type="inferred from homology"/>
<dbReference type="EMBL" id="CP000859">
    <property type="protein sequence ID" value="ABW68191.1"/>
    <property type="molecule type" value="Genomic_DNA"/>
</dbReference>
<feature type="transmembrane region" description="Helical" evidence="8">
    <location>
        <begin position="135"/>
        <end position="157"/>
    </location>
</feature>
<evidence type="ECO:0000256" key="7">
    <source>
        <dbReference type="ARBA" id="ARBA00024033"/>
    </source>
</evidence>
<accession>A8ZVK4</accession>
<evidence type="ECO:0000313" key="10">
    <source>
        <dbReference type="Proteomes" id="UP000008561"/>
    </source>
</evidence>
<name>A8ZVK4_DESOH</name>
<feature type="transmembrane region" description="Helical" evidence="8">
    <location>
        <begin position="316"/>
        <end position="335"/>
    </location>
</feature>
<keyword evidence="6 8" id="KW-0472">Membrane</keyword>
<feature type="transmembrane region" description="Helical" evidence="8">
    <location>
        <begin position="40"/>
        <end position="63"/>
    </location>
</feature>
<dbReference type="STRING" id="96561.Dole_2387"/>
<gene>
    <name evidence="9" type="ordered locus">Dole_2387</name>
</gene>
<evidence type="ECO:0000313" key="9">
    <source>
        <dbReference type="EMBL" id="ABW68191.1"/>
    </source>
</evidence>
<evidence type="ECO:0000256" key="6">
    <source>
        <dbReference type="ARBA" id="ARBA00023136"/>
    </source>
</evidence>
<comment type="similarity">
    <text evidence="7">Belongs to the glycosyltransferase 87 family.</text>
</comment>
<dbReference type="KEGG" id="dol:Dole_2387"/>
<dbReference type="OrthoDB" id="5519410at2"/>
<dbReference type="GO" id="GO:0016758">
    <property type="term" value="F:hexosyltransferase activity"/>
    <property type="evidence" value="ECO:0007669"/>
    <property type="project" value="InterPro"/>
</dbReference>